<dbReference type="HAMAP" id="MF_00073">
    <property type="entry name" value="NusB"/>
    <property type="match status" value="1"/>
</dbReference>
<keyword evidence="9" id="KW-1185">Reference proteome</keyword>
<keyword evidence="5 6" id="KW-0804">Transcription</keyword>
<evidence type="ECO:0000256" key="4">
    <source>
        <dbReference type="ARBA" id="ARBA00023015"/>
    </source>
</evidence>
<dbReference type="SUPFAM" id="SSF48013">
    <property type="entry name" value="NusB-like"/>
    <property type="match status" value="1"/>
</dbReference>
<dbReference type="PANTHER" id="PTHR11078">
    <property type="entry name" value="N UTILIZATION SUBSTANCE PROTEIN B-RELATED"/>
    <property type="match status" value="1"/>
</dbReference>
<keyword evidence="4 6" id="KW-0805">Transcription regulation</keyword>
<sequence length="142" mass="16023">MNPNARRRARECAVQALYSWQVSKNPMSEVELHFIADQDTQGADLQYFRELLNGVSNNTQTLDQLMNPYLSRDIGALGDVEISILRLAIFELAYREDVPPKVIVNEAIELAKSFGAEDSHKFVNGVLDKLIVKLRHSPLIKA</sequence>
<name>A0ABV6CB58_9GAMM</name>
<keyword evidence="3 6" id="KW-0694">RNA-binding</keyword>
<dbReference type="EMBL" id="JBHLXE010000097">
    <property type="protein sequence ID" value="MFC0180232.1"/>
    <property type="molecule type" value="Genomic_DNA"/>
</dbReference>
<dbReference type="PANTHER" id="PTHR11078:SF3">
    <property type="entry name" value="ANTITERMINATION NUSB DOMAIN-CONTAINING PROTEIN"/>
    <property type="match status" value="1"/>
</dbReference>
<comment type="function">
    <text evidence="6">Involved in transcription antitermination. Required for transcription of ribosomal RNA (rRNA) genes. Binds specifically to the boxA antiterminator sequence of the ribosomal RNA (rrn) operons.</text>
</comment>
<dbReference type="InterPro" id="IPR035926">
    <property type="entry name" value="NusB-like_sf"/>
</dbReference>
<comment type="caution">
    <text evidence="8">The sequence shown here is derived from an EMBL/GenBank/DDBJ whole genome shotgun (WGS) entry which is preliminary data.</text>
</comment>
<dbReference type="Proteomes" id="UP001589758">
    <property type="component" value="Unassembled WGS sequence"/>
</dbReference>
<evidence type="ECO:0000256" key="6">
    <source>
        <dbReference type="HAMAP-Rule" id="MF_00073"/>
    </source>
</evidence>
<organism evidence="8 9">
    <name type="scientific">Thorsellia kenyensis</name>
    <dbReference type="NCBI Taxonomy" id="1549888"/>
    <lineage>
        <taxon>Bacteria</taxon>
        <taxon>Pseudomonadati</taxon>
        <taxon>Pseudomonadota</taxon>
        <taxon>Gammaproteobacteria</taxon>
        <taxon>Enterobacterales</taxon>
        <taxon>Thorselliaceae</taxon>
        <taxon>Thorsellia</taxon>
    </lineage>
</organism>
<proteinExistence type="inferred from homology"/>
<evidence type="ECO:0000313" key="9">
    <source>
        <dbReference type="Proteomes" id="UP001589758"/>
    </source>
</evidence>
<dbReference type="CDD" id="cd00619">
    <property type="entry name" value="Terminator_NusB"/>
    <property type="match status" value="1"/>
</dbReference>
<accession>A0ABV6CB58</accession>
<protein>
    <recommendedName>
        <fullName evidence="6">Transcription antitermination protein NusB</fullName>
    </recommendedName>
    <alternativeName>
        <fullName evidence="6">Antitermination factor NusB</fullName>
    </alternativeName>
</protein>
<dbReference type="InterPro" id="IPR011605">
    <property type="entry name" value="NusB_fam"/>
</dbReference>
<evidence type="ECO:0000313" key="8">
    <source>
        <dbReference type="EMBL" id="MFC0180232.1"/>
    </source>
</evidence>
<dbReference type="RefSeq" id="WP_385877345.1">
    <property type="nucleotide sequence ID" value="NZ_JBHLXE010000097.1"/>
</dbReference>
<feature type="domain" description="NusB/RsmB/TIM44" evidence="7">
    <location>
        <begin position="7"/>
        <end position="130"/>
    </location>
</feature>
<evidence type="ECO:0000256" key="2">
    <source>
        <dbReference type="ARBA" id="ARBA00022814"/>
    </source>
</evidence>
<reference evidence="8 9" key="1">
    <citation type="submission" date="2024-09" db="EMBL/GenBank/DDBJ databases">
        <authorList>
            <person name="Sun Q."/>
            <person name="Mori K."/>
        </authorList>
    </citation>
    <scope>NUCLEOTIDE SEQUENCE [LARGE SCALE GENOMIC DNA]</scope>
    <source>
        <strain evidence="8 9">CCM 8545</strain>
    </source>
</reference>
<evidence type="ECO:0000259" key="7">
    <source>
        <dbReference type="Pfam" id="PF01029"/>
    </source>
</evidence>
<comment type="similarity">
    <text evidence="1 6">Belongs to the NusB family.</text>
</comment>
<dbReference type="Gene3D" id="1.10.940.10">
    <property type="entry name" value="NusB-like"/>
    <property type="match status" value="1"/>
</dbReference>
<evidence type="ECO:0000256" key="1">
    <source>
        <dbReference type="ARBA" id="ARBA00005952"/>
    </source>
</evidence>
<evidence type="ECO:0000256" key="5">
    <source>
        <dbReference type="ARBA" id="ARBA00023163"/>
    </source>
</evidence>
<keyword evidence="2 6" id="KW-0889">Transcription antitermination</keyword>
<gene>
    <name evidence="6 8" type="primary">nusB</name>
    <name evidence="8" type="ORF">ACFFIT_09110</name>
</gene>
<dbReference type="NCBIfam" id="TIGR01951">
    <property type="entry name" value="nusB"/>
    <property type="match status" value="1"/>
</dbReference>
<dbReference type="Pfam" id="PF01029">
    <property type="entry name" value="NusB"/>
    <property type="match status" value="1"/>
</dbReference>
<evidence type="ECO:0000256" key="3">
    <source>
        <dbReference type="ARBA" id="ARBA00022884"/>
    </source>
</evidence>
<dbReference type="InterPro" id="IPR006027">
    <property type="entry name" value="NusB_RsmB_TIM44"/>
</dbReference>